<dbReference type="AlphaFoldDB" id="A0A0G4EFF4"/>
<keyword evidence="2" id="KW-1185">Reference proteome</keyword>
<dbReference type="STRING" id="1169540.A0A0G4EFF4"/>
<dbReference type="SUPFAM" id="SSF48452">
    <property type="entry name" value="TPR-like"/>
    <property type="match status" value="1"/>
</dbReference>
<dbReference type="InterPro" id="IPR011990">
    <property type="entry name" value="TPR-like_helical_dom_sf"/>
</dbReference>
<organism evidence="1 2">
    <name type="scientific">Vitrella brassicaformis (strain CCMP3155)</name>
    <dbReference type="NCBI Taxonomy" id="1169540"/>
    <lineage>
        <taxon>Eukaryota</taxon>
        <taxon>Sar</taxon>
        <taxon>Alveolata</taxon>
        <taxon>Colpodellida</taxon>
        <taxon>Vitrellaceae</taxon>
        <taxon>Vitrella</taxon>
    </lineage>
</organism>
<dbReference type="OrthoDB" id="1658288at2759"/>
<dbReference type="Gene3D" id="1.25.40.10">
    <property type="entry name" value="Tetratricopeptide repeat domain"/>
    <property type="match status" value="1"/>
</dbReference>
<dbReference type="OMA" id="WLEMIVE"/>
<protein>
    <submittedName>
        <fullName evidence="1">Uncharacterized protein</fullName>
    </submittedName>
</protein>
<sequence length="463" mass="50683">MTTATPPSAADLTNKSALGCLKQALLHRKFGLLCLRASKHALSAKHLQTSLDALPTADTAFHLGLAYYGLRPDRLADAERAFETATRLDSGMSGAYVNLMVLKMLQGDDDGATAMATRALEIKSDCPEAVMNLSNILRSRGAREEAISLVWRHIQDFHPHHEAQRDSSAATIDVSEMPSDDGSLADTPVAVVCVKWGKRYPPCYVNRLFWGVRRSLSGSSFSWEFRCYCDDGDGLADGIKTHHLPPHLTGWWGKSYLFHPDAQLEGRRCVYIDLDTVVTGPLEPLMAAYRGAFGLLGTDDIHCELAKGGYNSSVIIWTGQASLRPISTALTPAVRRYVHRFDHWLEMMVAHAHLLNQLPLPHRIVDFCQTFRTGAPRPRCVFMTGESTADGGPCEDNSGAGEGVADGESEGGAVCLPADVCLVTFPRSPKPHEVAEIRESRHDWVRQHWCGDDVASGGILPEV</sequence>
<dbReference type="EMBL" id="CDMY01000225">
    <property type="protein sequence ID" value="CEL94721.1"/>
    <property type="molecule type" value="Genomic_DNA"/>
</dbReference>
<proteinExistence type="predicted"/>
<dbReference type="VEuPathDB" id="CryptoDB:Vbra_7394"/>
<name>A0A0G4EFF4_VITBC</name>
<evidence type="ECO:0000313" key="1">
    <source>
        <dbReference type="EMBL" id="CEL94721.1"/>
    </source>
</evidence>
<dbReference type="Proteomes" id="UP000041254">
    <property type="component" value="Unassembled WGS sequence"/>
</dbReference>
<dbReference type="SUPFAM" id="SSF53448">
    <property type="entry name" value="Nucleotide-diphospho-sugar transferases"/>
    <property type="match status" value="1"/>
</dbReference>
<dbReference type="InParanoid" id="A0A0G4EFF4"/>
<reference evidence="1 2" key="1">
    <citation type="submission" date="2014-11" db="EMBL/GenBank/DDBJ databases">
        <authorList>
            <person name="Zhu J."/>
            <person name="Qi W."/>
            <person name="Song R."/>
        </authorList>
    </citation>
    <scope>NUCLEOTIDE SEQUENCE [LARGE SCALE GENOMIC DNA]</scope>
</reference>
<accession>A0A0G4EFF4</accession>
<dbReference type="InterPro" id="IPR029044">
    <property type="entry name" value="Nucleotide-diphossugar_trans"/>
</dbReference>
<gene>
    <name evidence="1" type="ORF">Vbra_7394</name>
</gene>
<evidence type="ECO:0000313" key="2">
    <source>
        <dbReference type="Proteomes" id="UP000041254"/>
    </source>
</evidence>